<evidence type="ECO:0000313" key="10">
    <source>
        <dbReference type="Proteomes" id="UP000607645"/>
    </source>
</evidence>
<evidence type="ECO:0000256" key="4">
    <source>
        <dbReference type="ARBA" id="ARBA00022975"/>
    </source>
</evidence>
<organism evidence="9 10">
    <name type="scientific">Lawsonibacter faecis</name>
    <dbReference type="NCBI Taxonomy" id="2763052"/>
    <lineage>
        <taxon>Bacteria</taxon>
        <taxon>Bacillati</taxon>
        <taxon>Bacillota</taxon>
        <taxon>Clostridia</taxon>
        <taxon>Eubacteriales</taxon>
        <taxon>Oscillospiraceae</taxon>
        <taxon>Lawsonibacter</taxon>
    </lineage>
</organism>
<dbReference type="InterPro" id="IPR013785">
    <property type="entry name" value="Aldolase_TIM"/>
</dbReference>
<dbReference type="CDD" id="cd04725">
    <property type="entry name" value="OMP_decarboxylase_like"/>
    <property type="match status" value="1"/>
</dbReference>
<evidence type="ECO:0000256" key="1">
    <source>
        <dbReference type="ARBA" id="ARBA00004861"/>
    </source>
</evidence>
<evidence type="ECO:0000256" key="5">
    <source>
        <dbReference type="ARBA" id="ARBA00023239"/>
    </source>
</evidence>
<dbReference type="InterPro" id="IPR011060">
    <property type="entry name" value="RibuloseP-bd_barrel"/>
</dbReference>
<comment type="similarity">
    <text evidence="2 7">Belongs to the OMP decarboxylase family. Type 2 subfamily.</text>
</comment>
<dbReference type="Proteomes" id="UP000607645">
    <property type="component" value="Unassembled WGS sequence"/>
</dbReference>
<accession>A0A8J6MGY1</accession>
<dbReference type="Gene3D" id="3.20.20.70">
    <property type="entry name" value="Aldolase class I"/>
    <property type="match status" value="1"/>
</dbReference>
<dbReference type="PANTHER" id="PTHR43375">
    <property type="entry name" value="OROTIDINE 5'-PHOSPHATE DECARBOXYLASE"/>
    <property type="match status" value="1"/>
</dbReference>
<proteinExistence type="inferred from homology"/>
<protein>
    <recommendedName>
        <fullName evidence="7">Orotidine 5'-phosphate decarboxylase</fullName>
        <ecNumber evidence="7">4.1.1.23</ecNumber>
    </recommendedName>
    <alternativeName>
        <fullName evidence="7">OMP decarboxylase</fullName>
        <shortName evidence="7">OMPDCase</shortName>
        <shortName evidence="7">OMPdecase</shortName>
    </alternativeName>
</protein>
<dbReference type="EC" id="4.1.1.23" evidence="7"/>
<dbReference type="AlphaFoldDB" id="A0A8J6MGY1"/>
<gene>
    <name evidence="7 9" type="primary">pyrF</name>
    <name evidence="9" type="ORF">H8S62_11725</name>
</gene>
<dbReference type="GO" id="GO:0006207">
    <property type="term" value="P:'de novo' pyrimidine nucleobase biosynthetic process"/>
    <property type="evidence" value="ECO:0007669"/>
    <property type="project" value="InterPro"/>
</dbReference>
<dbReference type="UniPathway" id="UPA00070">
    <property type="reaction ID" value="UER00120"/>
</dbReference>
<dbReference type="HAMAP" id="MF_01215">
    <property type="entry name" value="OMPdecase_type2"/>
    <property type="match status" value="1"/>
</dbReference>
<dbReference type="PROSITE" id="PS00156">
    <property type="entry name" value="OMPDECASE"/>
    <property type="match status" value="1"/>
</dbReference>
<feature type="active site" description="Proton donor" evidence="7">
    <location>
        <position position="106"/>
    </location>
</feature>
<evidence type="ECO:0000256" key="2">
    <source>
        <dbReference type="ARBA" id="ARBA00008847"/>
    </source>
</evidence>
<dbReference type="SMART" id="SM00934">
    <property type="entry name" value="OMPdecase"/>
    <property type="match status" value="1"/>
</dbReference>
<dbReference type="EMBL" id="JACOPQ010000008">
    <property type="protein sequence ID" value="MBC5737673.1"/>
    <property type="molecule type" value="Genomic_DNA"/>
</dbReference>
<dbReference type="RefSeq" id="WP_186919459.1">
    <property type="nucleotide sequence ID" value="NZ_JACOPQ010000008.1"/>
</dbReference>
<comment type="pathway">
    <text evidence="1 7">Pyrimidine metabolism; UMP biosynthesis via de novo pathway; UMP from orotate: step 2/2.</text>
</comment>
<feature type="domain" description="Orotidine 5'-phosphate decarboxylase" evidence="8">
    <location>
        <begin position="16"/>
        <end position="291"/>
    </location>
</feature>
<keyword evidence="5 7" id="KW-0456">Lyase</keyword>
<dbReference type="PANTHER" id="PTHR43375:SF1">
    <property type="entry name" value="OROTIDINE 5'-PHOSPHATE DECARBOXYLASE"/>
    <property type="match status" value="1"/>
</dbReference>
<keyword evidence="3 7" id="KW-0210">Decarboxylase</keyword>
<evidence type="ECO:0000256" key="6">
    <source>
        <dbReference type="ARBA" id="ARBA00049157"/>
    </source>
</evidence>
<dbReference type="SUPFAM" id="SSF51366">
    <property type="entry name" value="Ribulose-phoshate binding barrel"/>
    <property type="match status" value="1"/>
</dbReference>
<dbReference type="InterPro" id="IPR001754">
    <property type="entry name" value="OMPdeCOase_dom"/>
</dbReference>
<dbReference type="InterPro" id="IPR018089">
    <property type="entry name" value="OMPdecase_AS"/>
</dbReference>
<keyword evidence="4 7" id="KW-0665">Pyrimidine biosynthesis</keyword>
<evidence type="ECO:0000256" key="3">
    <source>
        <dbReference type="ARBA" id="ARBA00022793"/>
    </source>
</evidence>
<dbReference type="GO" id="GO:0004590">
    <property type="term" value="F:orotidine-5'-phosphate decarboxylase activity"/>
    <property type="evidence" value="ECO:0007669"/>
    <property type="project" value="UniProtKB-UniRule"/>
</dbReference>
<dbReference type="Pfam" id="PF00215">
    <property type="entry name" value="OMPdecase"/>
    <property type="match status" value="1"/>
</dbReference>
<reference evidence="9" key="1">
    <citation type="submission" date="2020-08" db="EMBL/GenBank/DDBJ databases">
        <title>Genome public.</title>
        <authorList>
            <person name="Liu C."/>
            <person name="Sun Q."/>
        </authorList>
    </citation>
    <scope>NUCLEOTIDE SEQUENCE</scope>
    <source>
        <strain evidence="9">NSJ-52</strain>
    </source>
</reference>
<evidence type="ECO:0000256" key="7">
    <source>
        <dbReference type="HAMAP-Rule" id="MF_01215"/>
    </source>
</evidence>
<dbReference type="InterPro" id="IPR011995">
    <property type="entry name" value="OMPdecase_type-2"/>
</dbReference>
<evidence type="ECO:0000313" key="9">
    <source>
        <dbReference type="EMBL" id="MBC5737673.1"/>
    </source>
</evidence>
<name>A0A8J6MGY1_9FIRM</name>
<comment type="catalytic activity">
    <reaction evidence="6 7">
        <text>orotidine 5'-phosphate + H(+) = UMP + CO2</text>
        <dbReference type="Rhea" id="RHEA:11596"/>
        <dbReference type="ChEBI" id="CHEBI:15378"/>
        <dbReference type="ChEBI" id="CHEBI:16526"/>
        <dbReference type="ChEBI" id="CHEBI:57538"/>
        <dbReference type="ChEBI" id="CHEBI:57865"/>
        <dbReference type="EC" id="4.1.1.23"/>
    </reaction>
</comment>
<comment type="caution">
    <text evidence="9">The sequence shown here is derived from an EMBL/GenBank/DDBJ whole genome shotgun (WGS) entry which is preliminary data.</text>
</comment>
<sequence>MSFDTLQEKIIARKNPTVAGLDPKPEYVPAHILKDCYARYGETLEGAAEAVYRFNCGLMDALCDVVPAVKPQAAYYERLGWRGMEVMERTIAYAHGKGLFVIADIKRGDIGSTASAYADGWLGGAGVGKERLGSFNADCVTLNGYMGSDSVNPFLDVCRAEDKCVFVLVKTSNPGSGELQNVAAGDGLVYQVMGDLVEKLGGAVGRYGFTPCGAVTGATYPAELKDLRARMPRTFFLVPGYGAQGGTAEDVQHAFTRDGRGAIVNASRSIMCAWQKTGRDGTDYQEAARSAAIAMRDDIGRFVNIG</sequence>
<dbReference type="NCBIfam" id="TIGR02127">
    <property type="entry name" value="pyrF_sub2"/>
    <property type="match status" value="1"/>
</dbReference>
<dbReference type="GO" id="GO:0044205">
    <property type="term" value="P:'de novo' UMP biosynthetic process"/>
    <property type="evidence" value="ECO:0007669"/>
    <property type="project" value="UniProtKB-UniRule"/>
</dbReference>
<keyword evidence="10" id="KW-1185">Reference proteome</keyword>
<evidence type="ECO:0000259" key="8">
    <source>
        <dbReference type="SMART" id="SM00934"/>
    </source>
</evidence>